<evidence type="ECO:0000313" key="3">
    <source>
        <dbReference type="Proteomes" id="UP000326759"/>
    </source>
</evidence>
<feature type="region of interest" description="Disordered" evidence="1">
    <location>
        <begin position="178"/>
        <end position="231"/>
    </location>
</feature>
<feature type="region of interest" description="Disordered" evidence="1">
    <location>
        <begin position="29"/>
        <end position="96"/>
    </location>
</feature>
<sequence length="493" mass="54386">VLLHEEISSKLQKLLWDSGKTAPLVAQSRVLDDAPPLPEESGGQWSIAEEVVDSTSSVNNQDVSNSQIGKEADTESLPKKNDTEFSITKEDSKRNSSENQMLAGLLVKHFNNGIFKVRVEPEEDGSSQITSPEMPITTELPVPVVNSLYSRSLEEKSVDQEPIFQELPNDVFAEDSQFNTLPSISQDSPVSSTNAPVVSSPVTSSVSLSNETSNTALDNPESSTVSHTTSTEEYVKIQFPGEPQKEISISQYPGKVTETVEMLHPEQKPKLDEDYKYETEIFNQEFEEPSGDLETDGTENVKVFEEYEKPVEETTEELKGEAEERVTTDKNEPLEIETESLAIENDDTSLTPEYELDLSASENDVTYQVSQTPENEGAPVVPENEGVSQTLENEGESYTPENEDVSQTPENEGAPVVPENEGVSYTPDDEGVFQTLENEGAPLVPENEGAPLVPENEGESYTPENEGDSYTPENEGESYTPENVRVNLQIFEK</sequence>
<feature type="compositionally biased region" description="Polar residues" evidence="1">
    <location>
        <begin position="360"/>
        <end position="374"/>
    </location>
</feature>
<name>A0A5N5TAW7_9CRUS</name>
<feature type="compositionally biased region" description="Polar residues" evidence="1">
    <location>
        <begin position="178"/>
        <end position="187"/>
    </location>
</feature>
<feature type="compositionally biased region" description="Low complexity" evidence="1">
    <location>
        <begin position="188"/>
        <end position="210"/>
    </location>
</feature>
<comment type="caution">
    <text evidence="2">The sequence shown here is derived from an EMBL/GenBank/DDBJ whole genome shotgun (WGS) entry which is preliminary data.</text>
</comment>
<proteinExistence type="predicted"/>
<feature type="compositionally biased region" description="Basic and acidic residues" evidence="1">
    <location>
        <begin position="311"/>
        <end position="333"/>
    </location>
</feature>
<accession>A0A5N5TAW7</accession>
<evidence type="ECO:0000256" key="1">
    <source>
        <dbReference type="SAM" id="MobiDB-lite"/>
    </source>
</evidence>
<organism evidence="2 3">
    <name type="scientific">Armadillidium nasatum</name>
    <dbReference type="NCBI Taxonomy" id="96803"/>
    <lineage>
        <taxon>Eukaryota</taxon>
        <taxon>Metazoa</taxon>
        <taxon>Ecdysozoa</taxon>
        <taxon>Arthropoda</taxon>
        <taxon>Crustacea</taxon>
        <taxon>Multicrustacea</taxon>
        <taxon>Malacostraca</taxon>
        <taxon>Eumalacostraca</taxon>
        <taxon>Peracarida</taxon>
        <taxon>Isopoda</taxon>
        <taxon>Oniscidea</taxon>
        <taxon>Crinocheta</taxon>
        <taxon>Armadillidiidae</taxon>
        <taxon>Armadillidium</taxon>
    </lineage>
</organism>
<gene>
    <name evidence="2" type="ORF">Anas_12302</name>
</gene>
<feature type="compositionally biased region" description="Basic and acidic residues" evidence="1">
    <location>
        <begin position="70"/>
        <end position="96"/>
    </location>
</feature>
<feature type="region of interest" description="Disordered" evidence="1">
    <location>
        <begin position="311"/>
        <end position="493"/>
    </location>
</feature>
<dbReference type="OrthoDB" id="10630678at2759"/>
<reference evidence="2 3" key="1">
    <citation type="journal article" date="2019" name="PLoS Biol.">
        <title>Sex chromosomes control vertical transmission of feminizing Wolbachia symbionts in an isopod.</title>
        <authorList>
            <person name="Becking T."/>
            <person name="Chebbi M.A."/>
            <person name="Giraud I."/>
            <person name="Moumen B."/>
            <person name="Laverre T."/>
            <person name="Caubet Y."/>
            <person name="Peccoud J."/>
            <person name="Gilbert C."/>
            <person name="Cordaux R."/>
        </authorList>
    </citation>
    <scope>NUCLEOTIDE SEQUENCE [LARGE SCALE GENOMIC DNA]</scope>
    <source>
        <strain evidence="2">ANa2</strain>
        <tissue evidence="2">Whole body excluding digestive tract and cuticle</tissue>
    </source>
</reference>
<dbReference type="Proteomes" id="UP000326759">
    <property type="component" value="Unassembled WGS sequence"/>
</dbReference>
<protein>
    <submittedName>
        <fullName evidence="2">Uncharacterized protein</fullName>
    </submittedName>
</protein>
<feature type="compositionally biased region" description="Low complexity" evidence="1">
    <location>
        <begin position="53"/>
        <end position="67"/>
    </location>
</feature>
<dbReference type="EMBL" id="SEYY01004416">
    <property type="protein sequence ID" value="KAB7503794.1"/>
    <property type="molecule type" value="Genomic_DNA"/>
</dbReference>
<evidence type="ECO:0000313" key="2">
    <source>
        <dbReference type="EMBL" id="KAB7503794.1"/>
    </source>
</evidence>
<feature type="compositionally biased region" description="Low complexity" evidence="1">
    <location>
        <begin position="221"/>
        <end position="231"/>
    </location>
</feature>
<dbReference type="AlphaFoldDB" id="A0A5N5TAW7"/>
<keyword evidence="3" id="KW-1185">Reference proteome</keyword>
<feature type="non-terminal residue" evidence="2">
    <location>
        <position position="1"/>
    </location>
</feature>